<keyword evidence="1" id="KW-0812">Transmembrane</keyword>
<sequence length="95" mass="10677">MATLTASLVVMRWELLSAVLMFFASTFKTKCRQTSHPVMAFLFSGIGVGVTCWFVAGLLGMTFSMENMNNFLNIMKEAFINIMSQTPPEWPMPMP</sequence>
<name>A0ABM6S573_9GAMM</name>
<dbReference type="InterPro" id="IPR016958">
    <property type="entry name" value="UCP030798"/>
</dbReference>
<evidence type="ECO:0000313" key="3">
    <source>
        <dbReference type="Proteomes" id="UP000237673"/>
    </source>
</evidence>
<dbReference type="RefSeq" id="WP_038623749.1">
    <property type="nucleotide sequence ID" value="NZ_CAXOMJ010000014.1"/>
</dbReference>
<keyword evidence="1" id="KW-0472">Membrane</keyword>
<keyword evidence="1" id="KW-1133">Transmembrane helix</keyword>
<reference evidence="2 3" key="1">
    <citation type="submission" date="2018-01" db="EMBL/GenBank/DDBJ databases">
        <title>Complete and assembled Genome of Pantoea calida DSM22759T.</title>
        <authorList>
            <person name="Stevens M.J.A."/>
            <person name="Zurfluh K."/>
            <person name="Stephan R."/>
        </authorList>
    </citation>
    <scope>NUCLEOTIDE SEQUENCE [LARGE SCALE GENOMIC DNA]</scope>
    <source>
        <strain evidence="2 3">DSM 22759</strain>
    </source>
</reference>
<evidence type="ECO:0000313" key="2">
    <source>
        <dbReference type="EMBL" id="AUY26773.1"/>
    </source>
</evidence>
<dbReference type="EMBL" id="CP026378">
    <property type="protein sequence ID" value="AUY26773.1"/>
    <property type="molecule type" value="Genomic_DNA"/>
</dbReference>
<dbReference type="PIRSF" id="PIRSF030798">
    <property type="entry name" value="UCP030798"/>
    <property type="match status" value="1"/>
</dbReference>
<feature type="transmembrane region" description="Helical" evidence="1">
    <location>
        <begin position="6"/>
        <end position="27"/>
    </location>
</feature>
<protein>
    <recommendedName>
        <fullName evidence="4">YjcB family protein</fullName>
    </recommendedName>
</protein>
<dbReference type="Proteomes" id="UP000237673">
    <property type="component" value="Chromosome"/>
</dbReference>
<proteinExistence type="predicted"/>
<feature type="transmembrane region" description="Helical" evidence="1">
    <location>
        <begin position="39"/>
        <end position="63"/>
    </location>
</feature>
<dbReference type="Pfam" id="PF15940">
    <property type="entry name" value="YjcB"/>
    <property type="match status" value="1"/>
</dbReference>
<dbReference type="GeneID" id="84633004"/>
<gene>
    <name evidence="2" type="ORF">C2E16_18975</name>
</gene>
<organism evidence="2 3">
    <name type="scientific">Mixta calida</name>
    <dbReference type="NCBI Taxonomy" id="665913"/>
    <lineage>
        <taxon>Bacteria</taxon>
        <taxon>Pseudomonadati</taxon>
        <taxon>Pseudomonadota</taxon>
        <taxon>Gammaproteobacteria</taxon>
        <taxon>Enterobacterales</taxon>
        <taxon>Erwiniaceae</taxon>
        <taxon>Mixta</taxon>
    </lineage>
</organism>
<evidence type="ECO:0008006" key="4">
    <source>
        <dbReference type="Google" id="ProtNLM"/>
    </source>
</evidence>
<evidence type="ECO:0000256" key="1">
    <source>
        <dbReference type="SAM" id="Phobius"/>
    </source>
</evidence>
<accession>A0ABM6S573</accession>
<keyword evidence="3" id="KW-1185">Reference proteome</keyword>